<feature type="region of interest" description="Disordered" evidence="6">
    <location>
        <begin position="146"/>
        <end position="180"/>
    </location>
</feature>
<dbReference type="PROSITE" id="PS00012">
    <property type="entry name" value="PHOSPHOPANTETHEINE"/>
    <property type="match status" value="1"/>
</dbReference>
<dbReference type="GO" id="GO:0016616">
    <property type="term" value="F:oxidoreductase activity, acting on the CH-OH group of donors, NAD or NADP as acceptor"/>
    <property type="evidence" value="ECO:0007669"/>
    <property type="project" value="UniProtKB-ARBA"/>
</dbReference>
<evidence type="ECO:0000313" key="8">
    <source>
        <dbReference type="EMBL" id="KIH89895.1"/>
    </source>
</evidence>
<gene>
    <name evidence="8" type="ORF">SPBR_00050</name>
</gene>
<dbReference type="InterPro" id="IPR036736">
    <property type="entry name" value="ACP-like_sf"/>
</dbReference>
<dbReference type="EMBL" id="AWTV01000008">
    <property type="protein sequence ID" value="KIH89895.1"/>
    <property type="molecule type" value="Genomic_DNA"/>
</dbReference>
<dbReference type="Gene3D" id="3.40.50.12780">
    <property type="entry name" value="N-terminal domain of ligase-like"/>
    <property type="match status" value="1"/>
</dbReference>
<dbReference type="OrthoDB" id="408177at2759"/>
<evidence type="ECO:0000256" key="3">
    <source>
        <dbReference type="ARBA" id="ARBA00022857"/>
    </source>
</evidence>
<proteinExistence type="inferred from homology"/>
<dbReference type="RefSeq" id="XP_040617905.1">
    <property type="nucleotide sequence ID" value="XM_040758370.1"/>
</dbReference>
<dbReference type="Pfam" id="PF00106">
    <property type="entry name" value="adh_short"/>
    <property type="match status" value="2"/>
</dbReference>
<dbReference type="Pfam" id="PF00550">
    <property type="entry name" value="PP-binding"/>
    <property type="match status" value="1"/>
</dbReference>
<dbReference type="Pfam" id="PF07993">
    <property type="entry name" value="NAD_binding_4"/>
    <property type="match status" value="1"/>
</dbReference>
<dbReference type="InterPro" id="IPR002347">
    <property type="entry name" value="SDR_fam"/>
</dbReference>
<feature type="domain" description="Carrier" evidence="7">
    <location>
        <begin position="596"/>
        <end position="679"/>
    </location>
</feature>
<dbReference type="InterPro" id="IPR020806">
    <property type="entry name" value="PKS_PP-bd"/>
</dbReference>
<dbReference type="InterPro" id="IPR036291">
    <property type="entry name" value="NAD(P)-bd_dom_sf"/>
</dbReference>
<reference evidence="8 9" key="1">
    <citation type="journal article" date="2014" name="BMC Genomics">
        <title>Comparative genomics of the major fungal agents of human and animal Sporotrichosis: Sporothrix schenckii and Sporothrix brasiliensis.</title>
        <authorList>
            <person name="Teixeira M.M."/>
            <person name="de Almeida L.G."/>
            <person name="Kubitschek-Barreira P."/>
            <person name="Alves F.L."/>
            <person name="Kioshima E.S."/>
            <person name="Abadio A.K."/>
            <person name="Fernandes L."/>
            <person name="Derengowski L.S."/>
            <person name="Ferreira K.S."/>
            <person name="Souza R.C."/>
            <person name="Ruiz J.C."/>
            <person name="de Andrade N.C."/>
            <person name="Paes H.C."/>
            <person name="Nicola A.M."/>
            <person name="Albuquerque P."/>
            <person name="Gerber A.L."/>
            <person name="Martins V.P."/>
            <person name="Peconick L.D."/>
            <person name="Neto A.V."/>
            <person name="Chaucanez C.B."/>
            <person name="Silva P.A."/>
            <person name="Cunha O.L."/>
            <person name="de Oliveira F.F."/>
            <person name="dos Santos T.C."/>
            <person name="Barros A.L."/>
            <person name="Soares M.A."/>
            <person name="de Oliveira L.M."/>
            <person name="Marini M.M."/>
            <person name="Villalobos-Duno H."/>
            <person name="Cunha M.M."/>
            <person name="de Hoog S."/>
            <person name="da Silveira J.F."/>
            <person name="Henrissat B."/>
            <person name="Nino-Vega G.A."/>
            <person name="Cisalpino P.S."/>
            <person name="Mora-Montes H.M."/>
            <person name="Almeida S.R."/>
            <person name="Stajich J.E."/>
            <person name="Lopes-Bezerra L.M."/>
            <person name="Vasconcelos A.T."/>
            <person name="Felipe M.S."/>
        </authorList>
    </citation>
    <scope>NUCLEOTIDE SEQUENCE [LARGE SCALE GENOMIC DNA]</scope>
    <source>
        <strain evidence="8 9">5110</strain>
    </source>
</reference>
<dbReference type="GeneID" id="63673291"/>
<dbReference type="SMART" id="SM00823">
    <property type="entry name" value="PKS_PP"/>
    <property type="match status" value="1"/>
</dbReference>
<dbReference type="Gene3D" id="1.10.1200.10">
    <property type="entry name" value="ACP-like"/>
    <property type="match status" value="1"/>
</dbReference>
<dbReference type="SUPFAM" id="SSF56801">
    <property type="entry name" value="Acetyl-CoA synthetase-like"/>
    <property type="match status" value="1"/>
</dbReference>
<evidence type="ECO:0000256" key="5">
    <source>
        <dbReference type="ARBA" id="ARBA00029454"/>
    </source>
</evidence>
<sequence>MASTRLPMDTDKDLVALFRQQVHATPNAVAAEDDATTWTYAELDRATDLVADHLRSVYGVGRDVLVGVLMGHTVQYVVACLAALKAGGAFLVLEVAYPPGLLADVIEDAHPPVILTSAEYADKVPAHIPRILLERATTLADLAALTTPEPTSTSTSSSTAKSTSTSTQAASPSPLPSPTDLDRLAFVSYSSGSTGRPKGICNPHSAPVQSYALRFQVSDLGPGDRVACNVFFVWEILRPLLRGATVLTIPDDASYDPVGLVAFLAEKKATETLMTPTLLATVLGRYPDLATRLPHLRTLWFNGEVVSVDLARRAATALAGVRLLNCYSASETHEIACGDIRTTLATLPADATVCPVGPPLLPAHTYVLDEDGRPVAPGVGGELYVGGPLLARGYLHRPETTADVFLPDVFAGEGRMYRTGDKARILPSSGEIEISGRVGGMIKVRGYTVHPAAVESAIVKHLAVRSCVVLADKEGLERQLVAYVVREAEGSPNTGADGTRAALEINADGHSPLARRLLADHLAHYMIPVFWVELDTLPTHKVSGKVDIKGLPAPSPARAGPSPPVTPPAESMAQILWAAGAAAAAPPNTTLDAAARIDPTDIRRHWAACLGMESDETLVELARTQPQHDFDFFDLGGHSLALAELSNRLSASYGCNVPLLALMRAPTLAGHVAAVTAAARAAHATTAAAVDNGLLLSMLRDDSTLPEDLAVPDAPKAAQSLTDPATTDIFLTGATGFLGAFLLAELLATTSATVHCLVRRPAASASLASAAGMPRVRKHLLGLGLWQDSMADRIHIVPGDLALPSLGLSDADFDSLATRVQAVVHAGAHVNLVYPYDALRDANVGGTKEVLRLVGRGGATLHYISTNGVLPPAKTAWTEDDTPIVLAADVVDKIADGYGQTKWAAEQLVLQAGRRGLPTRIYRPGTLGGHSATGATNPRDVVTALVVESLRIGYAPNVDGWRVEMTPVDAACRTIVQLASTTTTADNTIHHVGDPDALLAKDLFARLAVLGYPTEAVDWDEWVARWNEDQSNHSPAAAPAARHDEDLSPMDVLRAGMPSVDFLKLVILLDDTKTRSLLLPPTDENDKNDETELKQTTTRPQLDLGLLATYTRHFYSRGWLAHGPKAVPAAAVAPSVDRVVPLPKGPLAGRVAVVVGASSGIGAAIATALASDGAHVALGARRLGELKTLQAALEAQFAGVRVVARPTDVTSAAQVQALVAAATDALGPIDILVVCAGVMYFTMMASVRTDEWERTVDVNCKGLLHCLAATVPGMLSRAKPHPPTPAELAAGGGDDQLRGRSPHIVCISSDAGRKVFPGLGVYSGSKFFVEAVLQSLRLETAGTGLRVTSVQPGNTATELLSLSTDPEAMDKYGTPTGAEVLAPADVASAVMYALRQPAHVAVNEVMIEPRDEPI</sequence>
<dbReference type="CDD" id="cd05930">
    <property type="entry name" value="A_NRPS"/>
    <property type="match status" value="1"/>
</dbReference>
<evidence type="ECO:0000256" key="4">
    <source>
        <dbReference type="ARBA" id="ARBA00023002"/>
    </source>
</evidence>
<dbReference type="VEuPathDB" id="FungiDB:SPBR_00050"/>
<accession>A0A0C2ISR6</accession>
<keyword evidence="4" id="KW-0560">Oxidoreductase</keyword>
<evidence type="ECO:0000256" key="6">
    <source>
        <dbReference type="SAM" id="MobiDB-lite"/>
    </source>
</evidence>
<dbReference type="PANTHER" id="PTHR44845:SF6">
    <property type="entry name" value="BETA-ALANINE-ACTIVATING ENZYME"/>
    <property type="match status" value="1"/>
</dbReference>
<evidence type="ECO:0000256" key="1">
    <source>
        <dbReference type="ARBA" id="ARBA00022450"/>
    </source>
</evidence>
<dbReference type="InterPro" id="IPR042099">
    <property type="entry name" value="ANL_N_sf"/>
</dbReference>
<comment type="similarity">
    <text evidence="5">Belongs to the NRP synthetase family.</text>
</comment>
<dbReference type="InterPro" id="IPR045851">
    <property type="entry name" value="AMP-bd_C_sf"/>
</dbReference>
<comment type="caution">
    <text evidence="8">The sequence shown here is derived from an EMBL/GenBank/DDBJ whole genome shotgun (WGS) entry which is preliminary data.</text>
</comment>
<dbReference type="Gene3D" id="3.30.300.30">
    <property type="match status" value="1"/>
</dbReference>
<dbReference type="PRINTS" id="PR00081">
    <property type="entry name" value="GDHRDH"/>
</dbReference>
<dbReference type="InterPro" id="IPR009081">
    <property type="entry name" value="PP-bd_ACP"/>
</dbReference>
<evidence type="ECO:0000313" key="9">
    <source>
        <dbReference type="Proteomes" id="UP000031575"/>
    </source>
</evidence>
<dbReference type="PROSITE" id="PS00061">
    <property type="entry name" value="ADH_SHORT"/>
    <property type="match status" value="1"/>
</dbReference>
<dbReference type="PROSITE" id="PS50075">
    <property type="entry name" value="CARRIER"/>
    <property type="match status" value="1"/>
</dbReference>
<keyword evidence="9" id="KW-1185">Reference proteome</keyword>
<evidence type="ECO:0000256" key="2">
    <source>
        <dbReference type="ARBA" id="ARBA00022553"/>
    </source>
</evidence>
<dbReference type="InterPro" id="IPR020904">
    <property type="entry name" value="Sc_DH/Rdtase_CS"/>
</dbReference>
<dbReference type="InterPro" id="IPR006162">
    <property type="entry name" value="Ppantetheine_attach_site"/>
</dbReference>
<dbReference type="Proteomes" id="UP000031575">
    <property type="component" value="Unassembled WGS sequence"/>
</dbReference>
<dbReference type="SUPFAM" id="SSF47336">
    <property type="entry name" value="ACP-like"/>
    <property type="match status" value="1"/>
</dbReference>
<dbReference type="InterPro" id="IPR020845">
    <property type="entry name" value="AMP-binding_CS"/>
</dbReference>
<dbReference type="Pfam" id="PF00501">
    <property type="entry name" value="AMP-binding"/>
    <property type="match status" value="1"/>
</dbReference>
<organism evidence="8 9">
    <name type="scientific">Sporothrix brasiliensis 5110</name>
    <dbReference type="NCBI Taxonomy" id="1398154"/>
    <lineage>
        <taxon>Eukaryota</taxon>
        <taxon>Fungi</taxon>
        <taxon>Dikarya</taxon>
        <taxon>Ascomycota</taxon>
        <taxon>Pezizomycotina</taxon>
        <taxon>Sordariomycetes</taxon>
        <taxon>Sordariomycetidae</taxon>
        <taxon>Ophiostomatales</taxon>
        <taxon>Ophiostomataceae</taxon>
        <taxon>Sporothrix</taxon>
    </lineage>
</organism>
<dbReference type="PANTHER" id="PTHR44845">
    <property type="entry name" value="CARRIER DOMAIN-CONTAINING PROTEIN"/>
    <property type="match status" value="1"/>
</dbReference>
<feature type="compositionally biased region" description="Low complexity" evidence="6">
    <location>
        <begin position="146"/>
        <end position="172"/>
    </location>
</feature>
<keyword evidence="2" id="KW-0597">Phosphoprotein</keyword>
<dbReference type="CDD" id="cd05235">
    <property type="entry name" value="SDR_e1"/>
    <property type="match status" value="1"/>
</dbReference>
<name>A0A0C2ISR6_9PEZI</name>
<dbReference type="GO" id="GO:0031177">
    <property type="term" value="F:phosphopantetheine binding"/>
    <property type="evidence" value="ECO:0007669"/>
    <property type="project" value="InterPro"/>
</dbReference>
<dbReference type="NCBIfam" id="TIGR01746">
    <property type="entry name" value="Thioester-redct"/>
    <property type="match status" value="1"/>
</dbReference>
<dbReference type="HOGENOM" id="CLU_000022_2_17_1"/>
<keyword evidence="1" id="KW-0596">Phosphopantetheine</keyword>
<dbReference type="InterPro" id="IPR000873">
    <property type="entry name" value="AMP-dep_synth/lig_dom"/>
</dbReference>
<evidence type="ECO:0000259" key="7">
    <source>
        <dbReference type="PROSITE" id="PS50075"/>
    </source>
</evidence>
<dbReference type="FunFam" id="3.40.50.720:FF:000047">
    <property type="entry name" value="NADP-dependent L-serine/L-allo-threonine dehydrogenase"/>
    <property type="match status" value="1"/>
</dbReference>
<dbReference type="PROSITE" id="PS00455">
    <property type="entry name" value="AMP_BINDING"/>
    <property type="match status" value="1"/>
</dbReference>
<keyword evidence="3" id="KW-0521">NADP</keyword>
<dbReference type="InterPro" id="IPR010080">
    <property type="entry name" value="Thioester_reductase-like_dom"/>
</dbReference>
<dbReference type="SUPFAM" id="SSF51735">
    <property type="entry name" value="NAD(P)-binding Rossmann-fold domains"/>
    <property type="match status" value="2"/>
</dbReference>
<dbReference type="Gene3D" id="3.40.50.720">
    <property type="entry name" value="NAD(P)-binding Rossmann-like Domain"/>
    <property type="match status" value="2"/>
</dbReference>
<protein>
    <submittedName>
        <fullName evidence="8">NRPS-like enzyme</fullName>
    </submittedName>
</protein>
<dbReference type="InterPro" id="IPR013120">
    <property type="entry name" value="FAR_NAD-bd"/>
</dbReference>